<organism evidence="4 5">
    <name type="scientific">Dimargaris cristalligena</name>
    <dbReference type="NCBI Taxonomy" id="215637"/>
    <lineage>
        <taxon>Eukaryota</taxon>
        <taxon>Fungi</taxon>
        <taxon>Fungi incertae sedis</taxon>
        <taxon>Zoopagomycota</taxon>
        <taxon>Kickxellomycotina</taxon>
        <taxon>Dimargaritomycetes</taxon>
        <taxon>Dimargaritales</taxon>
        <taxon>Dimargaritaceae</taxon>
        <taxon>Dimargaris</taxon>
    </lineage>
</organism>
<evidence type="ECO:0000256" key="2">
    <source>
        <dbReference type="ARBA" id="ARBA00022803"/>
    </source>
</evidence>
<evidence type="ECO:0000313" key="4">
    <source>
        <dbReference type="EMBL" id="RKP33996.1"/>
    </source>
</evidence>
<evidence type="ECO:0000256" key="3">
    <source>
        <dbReference type="PROSITE-ProRule" id="PRU00339"/>
    </source>
</evidence>
<dbReference type="Gene3D" id="1.25.40.10">
    <property type="entry name" value="Tetratricopeptide repeat domain"/>
    <property type="match status" value="1"/>
</dbReference>
<gene>
    <name evidence="4" type="ORF">BJ085DRAFT_21969</name>
</gene>
<accession>A0A4P9ZL20</accession>
<dbReference type="Pfam" id="PF07719">
    <property type="entry name" value="TPR_2"/>
    <property type="match status" value="1"/>
</dbReference>
<dbReference type="AlphaFoldDB" id="A0A4P9ZL20"/>
<keyword evidence="5" id="KW-1185">Reference proteome</keyword>
<keyword evidence="2 3" id="KW-0802">TPR repeat</keyword>
<dbReference type="SUPFAM" id="SSF48452">
    <property type="entry name" value="TPR-like"/>
    <property type="match status" value="1"/>
</dbReference>
<dbReference type="SMART" id="SM00028">
    <property type="entry name" value="TPR"/>
    <property type="match status" value="4"/>
</dbReference>
<evidence type="ECO:0000313" key="5">
    <source>
        <dbReference type="Proteomes" id="UP000268162"/>
    </source>
</evidence>
<keyword evidence="1" id="KW-0677">Repeat</keyword>
<dbReference type="EMBL" id="ML003415">
    <property type="protein sequence ID" value="RKP33996.1"/>
    <property type="molecule type" value="Genomic_DNA"/>
</dbReference>
<feature type="repeat" description="TPR" evidence="3">
    <location>
        <begin position="89"/>
        <end position="122"/>
    </location>
</feature>
<dbReference type="PROSITE" id="PS50293">
    <property type="entry name" value="TPR_REGION"/>
    <property type="match status" value="1"/>
</dbReference>
<dbReference type="Pfam" id="PF13432">
    <property type="entry name" value="TPR_16"/>
    <property type="match status" value="1"/>
</dbReference>
<dbReference type="InterPro" id="IPR013105">
    <property type="entry name" value="TPR_2"/>
</dbReference>
<dbReference type="PANTHER" id="PTHR16193">
    <property type="entry name" value="TETRATRICOPEPTIDE REPEAT PROTEIN 27"/>
    <property type="match status" value="1"/>
</dbReference>
<dbReference type="InterPro" id="IPR019734">
    <property type="entry name" value="TPR_rpt"/>
</dbReference>
<reference evidence="5" key="1">
    <citation type="journal article" date="2018" name="Nat. Microbiol.">
        <title>Leveraging single-cell genomics to expand the fungal tree of life.</title>
        <authorList>
            <person name="Ahrendt S.R."/>
            <person name="Quandt C.A."/>
            <person name="Ciobanu D."/>
            <person name="Clum A."/>
            <person name="Salamov A."/>
            <person name="Andreopoulos B."/>
            <person name="Cheng J.F."/>
            <person name="Woyke T."/>
            <person name="Pelin A."/>
            <person name="Henrissat B."/>
            <person name="Reynolds N.K."/>
            <person name="Benny G.L."/>
            <person name="Smith M.E."/>
            <person name="James T.Y."/>
            <person name="Grigoriev I.V."/>
        </authorList>
    </citation>
    <scope>NUCLEOTIDE SEQUENCE [LARGE SCALE GENOMIC DNA]</scope>
    <source>
        <strain evidence="5">RSA 468</strain>
    </source>
</reference>
<dbReference type="PANTHER" id="PTHR16193:SF0">
    <property type="entry name" value="TETRATRICOPEPTIDE REPEAT PROTEIN 27"/>
    <property type="match status" value="1"/>
</dbReference>
<feature type="repeat" description="TPR" evidence="3">
    <location>
        <begin position="123"/>
        <end position="156"/>
    </location>
</feature>
<dbReference type="InterPro" id="IPR044244">
    <property type="entry name" value="TTC27/Emw1"/>
</dbReference>
<feature type="non-terminal residue" evidence="4">
    <location>
        <position position="1"/>
    </location>
</feature>
<dbReference type="Proteomes" id="UP000268162">
    <property type="component" value="Unassembled WGS sequence"/>
</dbReference>
<evidence type="ECO:0000256" key="1">
    <source>
        <dbReference type="ARBA" id="ARBA00022737"/>
    </source>
</evidence>
<dbReference type="InterPro" id="IPR011990">
    <property type="entry name" value="TPR-like_helical_dom_sf"/>
</dbReference>
<dbReference type="PROSITE" id="PS50005">
    <property type="entry name" value="TPR"/>
    <property type="match status" value="2"/>
</dbReference>
<protein>
    <submittedName>
        <fullName evidence="4">Uncharacterized protein</fullName>
    </submittedName>
</protein>
<name>A0A4P9ZL20_9FUNG</name>
<proteinExistence type="predicted"/>
<sequence>WEMEKELAERFVSLGVFRSALEIYERLETWDEVISCYQMLEKKDIAERMVREQLVLHPESPKLLCILGDLKTDPSYWEQAWTVSHERYARAMRSLGGYHYRQGHYAESVTCYDRALKLNPLFENSWFMLGCAAIQAEEWATAVRAFLRVITLDDDNGEAWSNLASCYMKLDQKQDAFAAYRQAVRKCHESWRIWTNYLYMALELGYYSEAITALGRVVTLGFAKHGEQCLDLDALQSIIRAAIRGVTDAHGASVAIQANMIDRLLVDTIMTRVSNIPRVWRLAAEFWTWRGRYAQALDAHLKAYRCLVTNPAFDTSMDVFRDVVNEALDLVNAYRFLGPKPMGSSDAVVAKDWNYQARLILRSLITRTKRIIENREMVGTSSGDDPELEECRQLQEKLSECLAELKQKK</sequence>
<dbReference type="STRING" id="215637.A0A4P9ZL20"/>